<gene>
    <name evidence="1" type="ORF">PUMCH_000678</name>
</gene>
<dbReference type="RefSeq" id="XP_062875823.1">
    <property type="nucleotide sequence ID" value="XM_063019753.1"/>
</dbReference>
<dbReference type="GeneID" id="88171746"/>
<name>A0AAX4H4R6_9ASCO</name>
<dbReference type="Proteomes" id="UP001338582">
    <property type="component" value="Chromosome 1"/>
</dbReference>
<dbReference type="Pfam" id="PF11927">
    <property type="entry name" value="HODM_asu-like"/>
    <property type="match status" value="1"/>
</dbReference>
<dbReference type="InterPro" id="IPR021848">
    <property type="entry name" value="HODM_asu-like"/>
</dbReference>
<accession>A0AAX4H4R6</accession>
<organism evidence="1 2">
    <name type="scientific">Australozyma saopauloensis</name>
    <dbReference type="NCBI Taxonomy" id="291208"/>
    <lineage>
        <taxon>Eukaryota</taxon>
        <taxon>Fungi</taxon>
        <taxon>Dikarya</taxon>
        <taxon>Ascomycota</taxon>
        <taxon>Saccharomycotina</taxon>
        <taxon>Pichiomycetes</taxon>
        <taxon>Metschnikowiaceae</taxon>
        <taxon>Australozyma</taxon>
    </lineage>
</organism>
<evidence type="ECO:0000313" key="2">
    <source>
        <dbReference type="Proteomes" id="UP001338582"/>
    </source>
</evidence>
<protein>
    <submittedName>
        <fullName evidence="1">Uncharacterized protein</fullName>
    </submittedName>
</protein>
<proteinExistence type="predicted"/>
<keyword evidence="2" id="KW-1185">Reference proteome</keyword>
<reference evidence="1 2" key="1">
    <citation type="submission" date="2023-10" db="EMBL/GenBank/DDBJ databases">
        <title>Draft Genome Sequence of Candida saopaulonensis from a very Premature Infant with Sepsis.</title>
        <authorList>
            <person name="Ning Y."/>
            <person name="Dai R."/>
            <person name="Xiao M."/>
            <person name="Xu Y."/>
            <person name="Yan Q."/>
            <person name="Zhang L."/>
        </authorList>
    </citation>
    <scope>NUCLEOTIDE SEQUENCE [LARGE SCALE GENOMIC DNA]</scope>
    <source>
        <strain evidence="1 2">19XY460</strain>
    </source>
</reference>
<dbReference type="AlphaFoldDB" id="A0AAX4H4R6"/>
<evidence type="ECO:0000313" key="1">
    <source>
        <dbReference type="EMBL" id="WPK23437.1"/>
    </source>
</evidence>
<dbReference type="EMBL" id="CP138894">
    <property type="protein sequence ID" value="WPK23437.1"/>
    <property type="molecule type" value="Genomic_DNA"/>
</dbReference>
<dbReference type="KEGG" id="asau:88171746"/>
<sequence>MIELEFKHYLYLVMLAVAAGAFVLKLLKKSNVKQAPSREILNKDRKPGQWMPESYQFPIPPPFLNWDIEKTRPLPYRAFKHKYTITMGIRNMELDLWIELDNEWHKYHNDKVMRAQTLGNDVYGTYPEARAAAFELLDEFWNYLPARYPSLFKQLPTGMENLVTGEVFKFKNCNPDDITEDPMLMAAKMVQDDLAIMIEGSDGIYYLKAGAIILPGFWRFKDKKGMPLHEIHTSGDVPKYNEKLHSGMAKFFTRLTCDKPVVRNNYFIQTDDELAWSSSIGDEKEDVVGWYTADAAKSAQQLYFRSERQSLRRLPKTGAIVFTIRTYFCPISELCEEPHIPRRLFNAVESWSEDVKEYRGYYKFKDALLPYLKEKAEEQEKRGIIEEKEPSVYPF</sequence>